<evidence type="ECO:0000313" key="3">
    <source>
        <dbReference type="EMBL" id="KTD24794.1"/>
    </source>
</evidence>
<proteinExistence type="predicted"/>
<evidence type="ECO:0000256" key="2">
    <source>
        <dbReference type="SAM" id="MobiDB-lite"/>
    </source>
</evidence>
<name>A0A0W0VXN5_9GAMM</name>
<dbReference type="OrthoDB" id="5654301at2"/>
<evidence type="ECO:0000256" key="1">
    <source>
        <dbReference type="SAM" id="Coils"/>
    </source>
</evidence>
<dbReference type="RefSeq" id="WP_028372872.1">
    <property type="nucleotide sequence ID" value="NZ_CAAAJD010000008.1"/>
</dbReference>
<dbReference type="AlphaFoldDB" id="A0A0W0VXN5"/>
<keyword evidence="4" id="KW-1185">Reference proteome</keyword>
<organism evidence="3 4">
    <name type="scientific">Legionella lansingensis</name>
    <dbReference type="NCBI Taxonomy" id="45067"/>
    <lineage>
        <taxon>Bacteria</taxon>
        <taxon>Pseudomonadati</taxon>
        <taxon>Pseudomonadota</taxon>
        <taxon>Gammaproteobacteria</taxon>
        <taxon>Legionellales</taxon>
        <taxon>Legionellaceae</taxon>
        <taxon>Legionella</taxon>
    </lineage>
</organism>
<dbReference type="EMBL" id="LNYI01000008">
    <property type="protein sequence ID" value="KTD24794.1"/>
    <property type="molecule type" value="Genomic_DNA"/>
</dbReference>
<sequence>MPSRLEKIVHSLCEVVLSYSSTQTLKPYSLKELLEKEHEKFIEALQSIINDGTKGYTTRLSLLNYFLFVINQVKPLLVQNKPMSNEECIIVQQHLENLILNVNKLLNTYQNQTIVVNYNDKKENIYGFVRGISGMHKAYTLCNSGQLLQDNFITPLGLTEYSKNTVNSFVAELIDEHQRALKLLLLNEENTTLKKQFSELEERFKALEEEKLSLEVTMKQLQQEKQRTDEALEQLNQEKLSLMAELKLEREKTTEKSKPSSIKRSSNMNSMGGFGLRPYYLSPFFPSIGLPSLLEYKEGGELDDKEGNEETGPKSTTTQSLDFDI</sequence>
<accession>A0A0W0VXN5</accession>
<feature type="compositionally biased region" description="Polar residues" evidence="2">
    <location>
        <begin position="313"/>
        <end position="325"/>
    </location>
</feature>
<keyword evidence="1" id="KW-0175">Coiled coil</keyword>
<dbReference type="PATRIC" id="fig|45067.4.peg.376"/>
<feature type="coiled-coil region" evidence="1">
    <location>
        <begin position="183"/>
        <end position="256"/>
    </location>
</feature>
<gene>
    <name evidence="3" type="ORF">Llan_0356</name>
</gene>
<evidence type="ECO:0000313" key="4">
    <source>
        <dbReference type="Proteomes" id="UP000054869"/>
    </source>
</evidence>
<dbReference type="Proteomes" id="UP000054869">
    <property type="component" value="Unassembled WGS sequence"/>
</dbReference>
<feature type="region of interest" description="Disordered" evidence="2">
    <location>
        <begin position="299"/>
        <end position="325"/>
    </location>
</feature>
<comment type="caution">
    <text evidence="3">The sequence shown here is derived from an EMBL/GenBank/DDBJ whole genome shotgun (WGS) entry which is preliminary data.</text>
</comment>
<dbReference type="STRING" id="45067.Llan_0356"/>
<reference evidence="3 4" key="1">
    <citation type="submission" date="2015-11" db="EMBL/GenBank/DDBJ databases">
        <title>Genomic analysis of 38 Legionella species identifies large and diverse effector repertoires.</title>
        <authorList>
            <person name="Burstein D."/>
            <person name="Amaro F."/>
            <person name="Zusman T."/>
            <person name="Lifshitz Z."/>
            <person name="Cohen O."/>
            <person name="Gilbert J.A."/>
            <person name="Pupko T."/>
            <person name="Shuman H.A."/>
            <person name="Segal G."/>
        </authorList>
    </citation>
    <scope>NUCLEOTIDE SEQUENCE [LARGE SCALE GENOMIC DNA]</scope>
    <source>
        <strain evidence="3 4">ATCC 49751</strain>
    </source>
</reference>
<protein>
    <submittedName>
        <fullName evidence="3">Uncharacterized protein</fullName>
    </submittedName>
</protein>